<dbReference type="RefSeq" id="WP_282200224.1">
    <property type="nucleotide sequence ID" value="NZ_BOQE01000001.1"/>
</dbReference>
<evidence type="ECO:0000256" key="3">
    <source>
        <dbReference type="ARBA" id="ARBA00023125"/>
    </source>
</evidence>
<comment type="subunit">
    <text evidence="6">Homotetramer. Forms an RuvA(8)-RuvB(12)-Holliday junction (HJ) complex. HJ DNA is sandwiched between 2 RuvA tetramers; dsDNA enters through RuvA and exits via RuvB. An RuvB hexamer assembles on each DNA strand where it exits the tetramer. Each RuvB hexamer is contacted by two RuvA subunits (via domain III) on 2 adjacent RuvB subunits; this complex drives branch migration. In the full resolvosome a probable DNA-RuvA(4)-RuvB(12)-RuvC(2) complex forms which resolves the HJ.</text>
</comment>
<keyword evidence="8" id="KW-0067">ATP-binding</keyword>
<dbReference type="GO" id="GO:0005524">
    <property type="term" value="F:ATP binding"/>
    <property type="evidence" value="ECO:0007669"/>
    <property type="project" value="InterPro"/>
</dbReference>
<comment type="subcellular location">
    <subcellularLocation>
        <location evidence="6">Cytoplasm</location>
    </subcellularLocation>
</comment>
<dbReference type="GO" id="GO:0009378">
    <property type="term" value="F:four-way junction helicase activity"/>
    <property type="evidence" value="ECO:0007669"/>
    <property type="project" value="InterPro"/>
</dbReference>
<dbReference type="Gene3D" id="1.10.8.10">
    <property type="entry name" value="DNA helicase RuvA subunit, C-terminal domain"/>
    <property type="match status" value="1"/>
</dbReference>
<dbReference type="SUPFAM" id="SSF46929">
    <property type="entry name" value="DNA helicase RuvA subunit, C-terminal domain"/>
    <property type="match status" value="1"/>
</dbReference>
<dbReference type="SUPFAM" id="SSF50249">
    <property type="entry name" value="Nucleic acid-binding proteins"/>
    <property type="match status" value="1"/>
</dbReference>
<dbReference type="SUPFAM" id="SSF47781">
    <property type="entry name" value="RuvA domain 2-like"/>
    <property type="match status" value="1"/>
</dbReference>
<keyword evidence="8" id="KW-0347">Helicase</keyword>
<dbReference type="Pfam" id="PF01330">
    <property type="entry name" value="RuvA_N"/>
    <property type="match status" value="1"/>
</dbReference>
<dbReference type="Gene3D" id="1.10.150.20">
    <property type="entry name" value="5' to 3' exonuclease, C-terminal subdomain"/>
    <property type="match status" value="1"/>
</dbReference>
<dbReference type="InterPro" id="IPR010994">
    <property type="entry name" value="RuvA_2-like"/>
</dbReference>
<dbReference type="SMART" id="SM00278">
    <property type="entry name" value="HhH1"/>
    <property type="match status" value="2"/>
</dbReference>
<keyword evidence="8" id="KW-0378">Hydrolase</keyword>
<dbReference type="GO" id="GO:0006310">
    <property type="term" value="P:DNA recombination"/>
    <property type="evidence" value="ECO:0007669"/>
    <property type="project" value="UniProtKB-UniRule"/>
</dbReference>
<keyword evidence="4 6" id="KW-0233">DNA recombination</keyword>
<evidence type="ECO:0000256" key="4">
    <source>
        <dbReference type="ARBA" id="ARBA00023172"/>
    </source>
</evidence>
<keyword evidence="3 6" id="KW-0238">DNA-binding</keyword>
<feature type="domain" description="Helix-hairpin-helix DNA-binding motif class 1" evidence="7">
    <location>
        <begin position="72"/>
        <end position="91"/>
    </location>
</feature>
<dbReference type="InterPro" id="IPR000085">
    <property type="entry name" value="RuvA"/>
</dbReference>
<dbReference type="InterPro" id="IPR036267">
    <property type="entry name" value="RuvA_C_sf"/>
</dbReference>
<feature type="region of interest" description="Domain III" evidence="6">
    <location>
        <begin position="158"/>
        <end position="204"/>
    </location>
</feature>
<evidence type="ECO:0000259" key="7">
    <source>
        <dbReference type="SMART" id="SM00278"/>
    </source>
</evidence>
<sequence length="204" mass="22326">MIAFLEGTVAYTELDQIIVNVGGVGYRVYVTTPFACRLQEGEHVRVHTHQHVREDAIVLYGFATHEERELFVRLQSVSGVGPKAALSIIGAGSLPMVCAAIQGEDVQFLMKVPGIGKKTAQRLIIDLKDKLDDIHRHEPVYHPHSRDNNSPSLSGEGELFAALVALGYTEKEAQGAVRSLAHEIEQGVPVESLIKLALRVLART</sequence>
<keyword evidence="8" id="KW-0547">Nucleotide-binding</keyword>
<protein>
    <recommendedName>
        <fullName evidence="6">Holliday junction branch migration complex subunit RuvA</fullName>
    </recommendedName>
</protein>
<reference evidence="8" key="1">
    <citation type="journal article" date="2023" name="Int. J. Syst. Evol. Microbiol.">
        <title>Collibacillus ludicampi gen. nov., sp. nov., a new soil bacterium of the family Alicyclobacillaceae.</title>
        <authorList>
            <person name="Jojima T."/>
            <person name="Ioku Y."/>
            <person name="Fukuta Y."/>
            <person name="Shirasaka N."/>
            <person name="Matsumura Y."/>
            <person name="Mori M."/>
        </authorList>
    </citation>
    <scope>NUCLEOTIDE SEQUENCE</scope>
    <source>
        <strain evidence="8">TP075</strain>
    </source>
</reference>
<comment type="caution">
    <text evidence="6">Lacks conserved residue(s) required for the propagation of feature annotation.</text>
</comment>
<feature type="domain" description="Helix-hairpin-helix DNA-binding motif class 1" evidence="7">
    <location>
        <begin position="107"/>
        <end position="126"/>
    </location>
</feature>
<comment type="similarity">
    <text evidence="6">Belongs to the RuvA family.</text>
</comment>
<dbReference type="Proteomes" id="UP001057291">
    <property type="component" value="Unassembled WGS sequence"/>
</dbReference>
<keyword evidence="5 6" id="KW-0234">DNA repair</keyword>
<dbReference type="InterPro" id="IPR013849">
    <property type="entry name" value="DNA_helicase_Holl-junc_RuvA_I"/>
</dbReference>
<keyword evidence="1 6" id="KW-0963">Cytoplasm</keyword>
<gene>
    <name evidence="6 8" type="primary">ruvA</name>
    <name evidence="8" type="ORF">DNHGIG_27600</name>
</gene>
<dbReference type="GO" id="GO:0048476">
    <property type="term" value="C:Holliday junction resolvase complex"/>
    <property type="evidence" value="ECO:0007669"/>
    <property type="project" value="UniProtKB-UniRule"/>
</dbReference>
<dbReference type="GO" id="GO:0005737">
    <property type="term" value="C:cytoplasm"/>
    <property type="evidence" value="ECO:0007669"/>
    <property type="project" value="UniProtKB-SubCell"/>
</dbReference>
<dbReference type="GO" id="GO:0006281">
    <property type="term" value="P:DNA repair"/>
    <property type="evidence" value="ECO:0007669"/>
    <property type="project" value="UniProtKB-UniRule"/>
</dbReference>
<dbReference type="InterPro" id="IPR012340">
    <property type="entry name" value="NA-bd_OB-fold"/>
</dbReference>
<proteinExistence type="inferred from homology"/>
<dbReference type="CDD" id="cd14332">
    <property type="entry name" value="UBA_RuvA_C"/>
    <property type="match status" value="1"/>
</dbReference>
<keyword evidence="2 6" id="KW-0227">DNA damage</keyword>
<dbReference type="AlphaFoldDB" id="A0AAV4LH95"/>
<evidence type="ECO:0000256" key="2">
    <source>
        <dbReference type="ARBA" id="ARBA00022763"/>
    </source>
</evidence>
<dbReference type="GO" id="GO:0009379">
    <property type="term" value="C:Holliday junction helicase complex"/>
    <property type="evidence" value="ECO:0007669"/>
    <property type="project" value="InterPro"/>
</dbReference>
<dbReference type="HAMAP" id="MF_00031">
    <property type="entry name" value="DNA_HJ_migration_RuvA"/>
    <property type="match status" value="1"/>
</dbReference>
<accession>A0AAV4LH95</accession>
<evidence type="ECO:0000256" key="6">
    <source>
        <dbReference type="HAMAP-Rule" id="MF_00031"/>
    </source>
</evidence>
<dbReference type="InterPro" id="IPR003583">
    <property type="entry name" value="Hlx-hairpin-Hlx_DNA-bd_motif"/>
</dbReference>
<evidence type="ECO:0000256" key="5">
    <source>
        <dbReference type="ARBA" id="ARBA00023204"/>
    </source>
</evidence>
<dbReference type="GO" id="GO:0000400">
    <property type="term" value="F:four-way junction DNA binding"/>
    <property type="evidence" value="ECO:0007669"/>
    <property type="project" value="UniProtKB-UniRule"/>
</dbReference>
<dbReference type="EMBL" id="BOQE01000001">
    <property type="protein sequence ID" value="GIM47211.1"/>
    <property type="molecule type" value="Genomic_DNA"/>
</dbReference>
<name>A0AAV4LH95_9BACL</name>
<evidence type="ECO:0000313" key="9">
    <source>
        <dbReference type="Proteomes" id="UP001057291"/>
    </source>
</evidence>
<dbReference type="Pfam" id="PF07499">
    <property type="entry name" value="RuvA_C"/>
    <property type="match status" value="1"/>
</dbReference>
<comment type="domain">
    <text evidence="6">Has three domains with a flexible linker between the domains II and III and assumes an 'L' shape. Domain III is highly mobile and contacts RuvB.</text>
</comment>
<dbReference type="Gene3D" id="2.40.50.140">
    <property type="entry name" value="Nucleic acid-binding proteins"/>
    <property type="match status" value="1"/>
</dbReference>
<evidence type="ECO:0000256" key="1">
    <source>
        <dbReference type="ARBA" id="ARBA00022490"/>
    </source>
</evidence>
<comment type="caution">
    <text evidence="8">The sequence shown here is derived from an EMBL/GenBank/DDBJ whole genome shotgun (WGS) entry which is preliminary data.</text>
</comment>
<organism evidence="8 9">
    <name type="scientific">Collibacillus ludicampi</name>
    <dbReference type="NCBI Taxonomy" id="2771369"/>
    <lineage>
        <taxon>Bacteria</taxon>
        <taxon>Bacillati</taxon>
        <taxon>Bacillota</taxon>
        <taxon>Bacilli</taxon>
        <taxon>Bacillales</taxon>
        <taxon>Alicyclobacillaceae</taxon>
        <taxon>Collibacillus</taxon>
    </lineage>
</organism>
<keyword evidence="9" id="KW-1185">Reference proteome</keyword>
<dbReference type="InterPro" id="IPR011114">
    <property type="entry name" value="RuvA_C"/>
</dbReference>
<dbReference type="NCBIfam" id="TIGR00084">
    <property type="entry name" value="ruvA"/>
    <property type="match status" value="1"/>
</dbReference>
<dbReference type="Pfam" id="PF14520">
    <property type="entry name" value="HHH_5"/>
    <property type="match status" value="1"/>
</dbReference>
<comment type="function">
    <text evidence="6">The RuvA-RuvB-RuvC complex processes Holliday junction (HJ) DNA during genetic recombination and DNA repair, while the RuvA-RuvB complex plays an important role in the rescue of blocked DNA replication forks via replication fork reversal (RFR). RuvA specifically binds to HJ cruciform DNA, conferring on it an open structure. The RuvB hexamer acts as an ATP-dependent pump, pulling dsDNA into and through the RuvAB complex. HJ branch migration allows RuvC to scan DNA until it finds its consensus sequence, where it cleaves and resolves the cruciform DNA.</text>
</comment>
<evidence type="ECO:0000313" key="8">
    <source>
        <dbReference type="EMBL" id="GIM47211.1"/>
    </source>
</evidence>